<dbReference type="SUPFAM" id="SSF75005">
    <property type="entry name" value="Arabinanase/levansucrase/invertase"/>
    <property type="match status" value="1"/>
</dbReference>
<dbReference type="PANTHER" id="PTHR34106">
    <property type="entry name" value="GLYCOSIDASE"/>
    <property type="match status" value="1"/>
</dbReference>
<dbReference type="GO" id="GO:0016757">
    <property type="term" value="F:glycosyltransferase activity"/>
    <property type="evidence" value="ECO:0007669"/>
    <property type="project" value="UniProtKB-KW"/>
</dbReference>
<evidence type="ECO:0000256" key="3">
    <source>
        <dbReference type="ARBA" id="ARBA00024356"/>
    </source>
</evidence>
<sequence>MNSPQQAAVAEATETVPYKLTRLGVIMSPEPGNELEAEGVLNPATGWDGDGNLYLYPRLVAKGNVSRIGRARVVIDQGVPVGVVREDVVLTPDRGWEHGSDHGGVEDPRITWVPSLGTHVMTYVAYGPLGPRPALAVSRDGKVWDRLGPLLFGYEDDLDTDLNLFPNKDVVYFPEIVPGPGGKPSYAVLHRPMWDFSFVRPGEPAPLPAGTTDDRASIWISYIDAAEVAKDISALTRLSGHTFVAGSVYDWEALKVGGGPAPLRIPEGWLVLHHGVTGTIEAGGFTPQQNVRYVAGALILDANDPSQVIARTPQPLLEPATAEETSGTVSNVVFPTAIEKIEGNYFVFYGMADSKIGVARLDRV</sequence>
<evidence type="ECO:0000256" key="1">
    <source>
        <dbReference type="ARBA" id="ARBA00022676"/>
    </source>
</evidence>
<keyword evidence="4" id="KW-0378">Hydrolase</keyword>
<dbReference type="RefSeq" id="WP_142111826.1">
    <property type="nucleotide sequence ID" value="NZ_BAAATB010000002.1"/>
</dbReference>
<dbReference type="EMBL" id="VFNV01000001">
    <property type="protein sequence ID" value="TQK76514.1"/>
    <property type="molecule type" value="Genomic_DNA"/>
</dbReference>
<dbReference type="InterPro" id="IPR007184">
    <property type="entry name" value="Mannoside_phosphorylase"/>
</dbReference>
<dbReference type="PANTHER" id="PTHR34106:SF5">
    <property type="entry name" value="GLYCOSIDASE"/>
    <property type="match status" value="1"/>
</dbReference>
<protein>
    <submittedName>
        <fullName evidence="4">Putative GH43/DUF377 family glycosyl hydrolase</fullName>
    </submittedName>
</protein>
<reference evidence="4 5" key="1">
    <citation type="submission" date="2019-06" db="EMBL/GenBank/DDBJ databases">
        <title>Sequencing the genomes of 1000 actinobacteria strains.</title>
        <authorList>
            <person name="Klenk H.-P."/>
        </authorList>
    </citation>
    <scope>NUCLEOTIDE SEQUENCE [LARGE SCALE GENOMIC DNA]</scope>
    <source>
        <strain evidence="4 5">DSM 10596</strain>
    </source>
</reference>
<keyword evidence="5" id="KW-1185">Reference proteome</keyword>
<dbReference type="Gene3D" id="2.115.10.20">
    <property type="entry name" value="Glycosyl hydrolase domain, family 43"/>
    <property type="match status" value="1"/>
</dbReference>
<keyword evidence="1" id="KW-0328">Glycosyltransferase</keyword>
<proteinExistence type="inferred from homology"/>
<dbReference type="AlphaFoldDB" id="A0A542SPG3"/>
<comment type="similarity">
    <text evidence="3">Belongs to the glycosyl hydrolase 130 family.</text>
</comment>
<dbReference type="OrthoDB" id="9776657at2"/>
<evidence type="ECO:0000313" key="4">
    <source>
        <dbReference type="EMBL" id="TQK76514.1"/>
    </source>
</evidence>
<accession>A0A542SPG3</accession>
<keyword evidence="2" id="KW-0808">Transferase</keyword>
<dbReference type="InterPro" id="IPR023296">
    <property type="entry name" value="Glyco_hydro_beta-prop_sf"/>
</dbReference>
<dbReference type="GO" id="GO:0016787">
    <property type="term" value="F:hydrolase activity"/>
    <property type="evidence" value="ECO:0007669"/>
    <property type="project" value="UniProtKB-KW"/>
</dbReference>
<organism evidence="4 5">
    <name type="scientific">Rarobacter incanus</name>
    <dbReference type="NCBI Taxonomy" id="153494"/>
    <lineage>
        <taxon>Bacteria</taxon>
        <taxon>Bacillati</taxon>
        <taxon>Actinomycetota</taxon>
        <taxon>Actinomycetes</taxon>
        <taxon>Micrococcales</taxon>
        <taxon>Rarobacteraceae</taxon>
        <taxon>Rarobacter</taxon>
    </lineage>
</organism>
<dbReference type="Proteomes" id="UP000316181">
    <property type="component" value="Unassembled WGS sequence"/>
</dbReference>
<dbReference type="Pfam" id="PF04041">
    <property type="entry name" value="Glyco_hydro_130"/>
    <property type="match status" value="1"/>
</dbReference>
<name>A0A542SPG3_9MICO</name>
<comment type="caution">
    <text evidence="4">The sequence shown here is derived from an EMBL/GenBank/DDBJ whole genome shotgun (WGS) entry which is preliminary data.</text>
</comment>
<evidence type="ECO:0000313" key="5">
    <source>
        <dbReference type="Proteomes" id="UP000316181"/>
    </source>
</evidence>
<evidence type="ECO:0000256" key="2">
    <source>
        <dbReference type="ARBA" id="ARBA00022679"/>
    </source>
</evidence>
<gene>
    <name evidence="4" type="ORF">FB389_1190</name>
</gene>